<dbReference type="PRINTS" id="PR00742">
    <property type="entry name" value="GLHYDRLASE35"/>
</dbReference>
<comment type="similarity">
    <text evidence="1">Belongs to the glycosyl hydrolase 35 family.</text>
</comment>
<evidence type="ECO:0000313" key="5">
    <source>
        <dbReference type="Proteomes" id="UP001460270"/>
    </source>
</evidence>
<evidence type="ECO:0000259" key="3">
    <source>
        <dbReference type="Pfam" id="PF01301"/>
    </source>
</evidence>
<dbReference type="InterPro" id="IPR031330">
    <property type="entry name" value="Gly_Hdrlase_35_cat"/>
</dbReference>
<dbReference type="GO" id="GO:0005975">
    <property type="term" value="P:carbohydrate metabolic process"/>
    <property type="evidence" value="ECO:0007669"/>
    <property type="project" value="InterPro"/>
</dbReference>
<feature type="chain" id="PRO_5043810625" description="Glycoside hydrolase 35 catalytic domain-containing protein" evidence="2">
    <location>
        <begin position="22"/>
        <end position="252"/>
    </location>
</feature>
<protein>
    <recommendedName>
        <fullName evidence="3">Glycoside hydrolase 35 catalytic domain-containing protein</fullName>
    </recommendedName>
</protein>
<gene>
    <name evidence="4" type="ORF">WMY93_013107</name>
</gene>
<dbReference type="AlphaFoldDB" id="A0AAW0P5G5"/>
<accession>A0AAW0P5G5</accession>
<evidence type="ECO:0000313" key="4">
    <source>
        <dbReference type="EMBL" id="KAK7912896.1"/>
    </source>
</evidence>
<dbReference type="Proteomes" id="UP001460270">
    <property type="component" value="Unassembled WGS sequence"/>
</dbReference>
<organism evidence="4 5">
    <name type="scientific">Mugilogobius chulae</name>
    <name type="common">yellowstripe goby</name>
    <dbReference type="NCBI Taxonomy" id="88201"/>
    <lineage>
        <taxon>Eukaryota</taxon>
        <taxon>Metazoa</taxon>
        <taxon>Chordata</taxon>
        <taxon>Craniata</taxon>
        <taxon>Vertebrata</taxon>
        <taxon>Euteleostomi</taxon>
        <taxon>Actinopterygii</taxon>
        <taxon>Neopterygii</taxon>
        <taxon>Teleostei</taxon>
        <taxon>Neoteleostei</taxon>
        <taxon>Acanthomorphata</taxon>
        <taxon>Gobiaria</taxon>
        <taxon>Gobiiformes</taxon>
        <taxon>Gobioidei</taxon>
        <taxon>Gobiidae</taxon>
        <taxon>Gobionellinae</taxon>
        <taxon>Mugilogobius</taxon>
    </lineage>
</organism>
<feature type="domain" description="Glycoside hydrolase 35 catalytic" evidence="3">
    <location>
        <begin position="35"/>
        <end position="79"/>
    </location>
</feature>
<dbReference type="InterPro" id="IPR017853">
    <property type="entry name" value="GH"/>
</dbReference>
<dbReference type="SUPFAM" id="SSF51445">
    <property type="entry name" value="(Trans)glycosidases"/>
    <property type="match status" value="1"/>
</dbReference>
<dbReference type="Gene3D" id="3.20.20.80">
    <property type="entry name" value="Glycosidases"/>
    <property type="match status" value="2"/>
</dbReference>
<dbReference type="GO" id="GO:0004553">
    <property type="term" value="F:hydrolase activity, hydrolyzing O-glycosyl compounds"/>
    <property type="evidence" value="ECO:0007669"/>
    <property type="project" value="InterPro"/>
</dbReference>
<dbReference type="Pfam" id="PF01301">
    <property type="entry name" value="Glyco_hydro_35"/>
    <property type="match status" value="2"/>
</dbReference>
<proteinExistence type="inferred from homology"/>
<keyword evidence="2" id="KW-0732">Signal</keyword>
<feature type="signal peptide" evidence="2">
    <location>
        <begin position="1"/>
        <end position="21"/>
    </location>
</feature>
<dbReference type="EMBL" id="JBBPFD010000009">
    <property type="protein sequence ID" value="KAK7912896.1"/>
    <property type="molecule type" value="Genomic_DNA"/>
</dbReference>
<sequence length="252" mass="28672">MSRFIVGNLLLLLMLSGASVGVPRTFSVEYQKDCFLKDGEPFRFISGSIHYNRIPRVYWKDRLLKMYMAGLNAIQTYIPGTTMRKWEMGGLPAWLLSKKTLYCVHQIKVENEYGSYYACDYNYLRHLTQLFRSHLGIRWCSLLQTEAVLVTSSVAQSKDCMLLWTLGQASTTHAEPKGPLVNSEFYTGWLDHWGSHHSVVSADTVAKSLNEILLTGANVNLYMFIGGTNFGYWNGANEPYSPHPQAMIMTHH</sequence>
<evidence type="ECO:0000256" key="1">
    <source>
        <dbReference type="ARBA" id="ARBA00009809"/>
    </source>
</evidence>
<reference evidence="5" key="1">
    <citation type="submission" date="2024-04" db="EMBL/GenBank/DDBJ databases">
        <title>Salinicola lusitanus LLJ914,a marine bacterium isolated from the Okinawa Trough.</title>
        <authorList>
            <person name="Li J."/>
        </authorList>
    </citation>
    <scope>NUCLEOTIDE SEQUENCE [LARGE SCALE GENOMIC DNA]</scope>
</reference>
<evidence type="ECO:0000256" key="2">
    <source>
        <dbReference type="SAM" id="SignalP"/>
    </source>
</evidence>
<dbReference type="InterPro" id="IPR001944">
    <property type="entry name" value="Glycoside_Hdrlase_35"/>
</dbReference>
<dbReference type="PANTHER" id="PTHR23421">
    <property type="entry name" value="BETA-GALACTOSIDASE RELATED"/>
    <property type="match status" value="1"/>
</dbReference>
<name>A0AAW0P5G5_9GOBI</name>
<dbReference type="Gene3D" id="2.60.120.260">
    <property type="entry name" value="Galactose-binding domain-like"/>
    <property type="match status" value="1"/>
</dbReference>
<keyword evidence="5" id="KW-1185">Reference proteome</keyword>
<feature type="domain" description="Glycoside hydrolase 35 catalytic" evidence="3">
    <location>
        <begin position="107"/>
        <end position="242"/>
    </location>
</feature>
<comment type="caution">
    <text evidence="4">The sequence shown here is derived from an EMBL/GenBank/DDBJ whole genome shotgun (WGS) entry which is preliminary data.</text>
</comment>